<evidence type="ECO:0000256" key="4">
    <source>
        <dbReference type="ARBA" id="ARBA00022989"/>
    </source>
</evidence>
<dbReference type="OrthoDB" id="419616at2759"/>
<dbReference type="Gene3D" id="1.20.1250.20">
    <property type="entry name" value="MFS general substrate transporter like domains"/>
    <property type="match status" value="1"/>
</dbReference>
<feature type="transmembrane region" description="Helical" evidence="7">
    <location>
        <begin position="241"/>
        <end position="260"/>
    </location>
</feature>
<evidence type="ECO:0000256" key="7">
    <source>
        <dbReference type="SAM" id="Phobius"/>
    </source>
</evidence>
<reference evidence="9" key="1">
    <citation type="submission" date="2015-09" db="EMBL/GenBank/DDBJ databases">
        <authorList>
            <consortium name="Pathogen Informatics"/>
        </authorList>
    </citation>
    <scope>NUCLEOTIDE SEQUENCE [LARGE SCALE GENOMIC DNA]</scope>
    <source>
        <strain evidence="9">Lake Konstanz</strain>
    </source>
</reference>
<organism evidence="8 9">
    <name type="scientific">Bodo saltans</name>
    <name type="common">Flagellated protozoan</name>
    <dbReference type="NCBI Taxonomy" id="75058"/>
    <lineage>
        <taxon>Eukaryota</taxon>
        <taxon>Discoba</taxon>
        <taxon>Euglenozoa</taxon>
        <taxon>Kinetoplastea</taxon>
        <taxon>Metakinetoplastina</taxon>
        <taxon>Eubodonida</taxon>
        <taxon>Bodonidae</taxon>
        <taxon>Bodo</taxon>
    </lineage>
</organism>
<evidence type="ECO:0000256" key="2">
    <source>
        <dbReference type="ARBA" id="ARBA00022448"/>
    </source>
</evidence>
<dbReference type="PANTHER" id="PTHR23504:SF15">
    <property type="entry name" value="MAJOR FACILITATOR SUPERFAMILY (MFS) PROFILE DOMAIN-CONTAINING PROTEIN"/>
    <property type="match status" value="1"/>
</dbReference>
<sequence length="442" mass="48021">GSMIGPAIGGFLYHPGDTSVLRSLGVTPGGMFDQRPALLPSLVITCYSTIAATIAILAVTESNVNAKPIRFLLEHLQRVMHRLQRKAFYWYTLVKQRIPSSSQERVVLATDEETASANSVAGTNTATTTLAAATQQQQKVVEDDDDVGASPLISIPPFGYYEAFSSPRTRNPLILYALLSAFDIIFCEVFPLWAIATRDVGGVGLEHSQIGTVIVCGSIPTLAANLGFSFVRKYVHHDVKFWRYAACLSATMTLCLGLLMPSGPDARVMLPLIFWFVLRIPFNSWCFSLSFVMISRSAPREHVGAMNGIGQSAGCFTRALIPPLIAPLFAWSIDPTRFIHVAPFNHTMTFWIAALFLAATIPMITRIDADTLIGPRHYHSLPAGGGANNSSSSGVHGASGDDEAGGDTEMIYPSTPTTMVSRDHHRREMLKPCTESTETLSL</sequence>
<feature type="compositionally biased region" description="Low complexity" evidence="6">
    <location>
        <begin position="388"/>
        <end position="398"/>
    </location>
</feature>
<evidence type="ECO:0000256" key="6">
    <source>
        <dbReference type="SAM" id="MobiDB-lite"/>
    </source>
</evidence>
<feature type="transmembrane region" description="Helical" evidence="7">
    <location>
        <begin position="348"/>
        <end position="367"/>
    </location>
</feature>
<feature type="transmembrane region" description="Helical" evidence="7">
    <location>
        <begin position="315"/>
        <end position="333"/>
    </location>
</feature>
<accession>A0A0S4JIB1</accession>
<feature type="non-terminal residue" evidence="8">
    <location>
        <position position="1"/>
    </location>
</feature>
<dbReference type="SUPFAM" id="SSF103473">
    <property type="entry name" value="MFS general substrate transporter"/>
    <property type="match status" value="1"/>
</dbReference>
<dbReference type="VEuPathDB" id="TriTrypDB:BSAL_18575"/>
<dbReference type="OMA" id="TIPMITR"/>
<protein>
    <submittedName>
        <fullName evidence="8">MFS transporter, putative</fullName>
    </submittedName>
</protein>
<keyword evidence="9" id="KW-1185">Reference proteome</keyword>
<evidence type="ECO:0000256" key="3">
    <source>
        <dbReference type="ARBA" id="ARBA00022692"/>
    </source>
</evidence>
<evidence type="ECO:0000313" key="8">
    <source>
        <dbReference type="EMBL" id="CUG88973.1"/>
    </source>
</evidence>
<evidence type="ECO:0000256" key="1">
    <source>
        <dbReference type="ARBA" id="ARBA00004141"/>
    </source>
</evidence>
<evidence type="ECO:0000256" key="5">
    <source>
        <dbReference type="ARBA" id="ARBA00023136"/>
    </source>
</evidence>
<dbReference type="PANTHER" id="PTHR23504">
    <property type="entry name" value="MAJOR FACILITATOR SUPERFAMILY DOMAIN-CONTAINING PROTEIN 10"/>
    <property type="match status" value="1"/>
</dbReference>
<keyword evidence="4 7" id="KW-1133">Transmembrane helix</keyword>
<dbReference type="Proteomes" id="UP000051952">
    <property type="component" value="Unassembled WGS sequence"/>
</dbReference>
<feature type="transmembrane region" description="Helical" evidence="7">
    <location>
        <begin position="37"/>
        <end position="60"/>
    </location>
</feature>
<feature type="transmembrane region" description="Helical" evidence="7">
    <location>
        <begin position="208"/>
        <end position="229"/>
    </location>
</feature>
<gene>
    <name evidence="8" type="ORF">BSAL_18575</name>
</gene>
<keyword evidence="3 7" id="KW-0812">Transmembrane</keyword>
<feature type="transmembrane region" description="Helical" evidence="7">
    <location>
        <begin position="272"/>
        <end position="294"/>
    </location>
</feature>
<keyword evidence="2" id="KW-0813">Transport</keyword>
<keyword evidence="5 7" id="KW-0472">Membrane</keyword>
<dbReference type="InterPro" id="IPR036259">
    <property type="entry name" value="MFS_trans_sf"/>
</dbReference>
<dbReference type="GO" id="GO:0016020">
    <property type="term" value="C:membrane"/>
    <property type="evidence" value="ECO:0007669"/>
    <property type="project" value="UniProtKB-SubCell"/>
</dbReference>
<proteinExistence type="predicted"/>
<name>A0A0S4JIB1_BODSA</name>
<feature type="transmembrane region" description="Helical" evidence="7">
    <location>
        <begin position="173"/>
        <end position="196"/>
    </location>
</feature>
<comment type="subcellular location">
    <subcellularLocation>
        <location evidence="1">Membrane</location>
        <topology evidence="1">Multi-pass membrane protein</topology>
    </subcellularLocation>
</comment>
<dbReference type="EMBL" id="CYKH01001692">
    <property type="protein sequence ID" value="CUG88973.1"/>
    <property type="molecule type" value="Genomic_DNA"/>
</dbReference>
<dbReference type="AlphaFoldDB" id="A0A0S4JIB1"/>
<evidence type="ECO:0000313" key="9">
    <source>
        <dbReference type="Proteomes" id="UP000051952"/>
    </source>
</evidence>
<feature type="region of interest" description="Disordered" evidence="6">
    <location>
        <begin position="383"/>
        <end position="424"/>
    </location>
</feature>